<name>A0ABC9BSX7_9POAL</name>
<feature type="domain" description="AP2/ERF" evidence="7">
    <location>
        <begin position="29"/>
        <end position="86"/>
    </location>
</feature>
<proteinExistence type="predicted"/>
<keyword evidence="5" id="KW-0539">Nucleus</keyword>
<feature type="region of interest" description="Disordered" evidence="6">
    <location>
        <begin position="1"/>
        <end position="35"/>
    </location>
</feature>
<feature type="region of interest" description="Disordered" evidence="6">
    <location>
        <begin position="183"/>
        <end position="211"/>
    </location>
</feature>
<accession>A0ABC9BSX7</accession>
<evidence type="ECO:0000313" key="8">
    <source>
        <dbReference type="EMBL" id="CAL5005013.1"/>
    </source>
</evidence>
<dbReference type="PANTHER" id="PTHR31190:SF462">
    <property type="entry name" value="ETHYLENE-RESPONSIVE TRANSCRIPTION FACTOR ERF112"/>
    <property type="match status" value="1"/>
</dbReference>
<dbReference type="PROSITE" id="PS51032">
    <property type="entry name" value="AP2_ERF"/>
    <property type="match status" value="1"/>
</dbReference>
<dbReference type="InterPro" id="IPR016177">
    <property type="entry name" value="DNA-bd_dom_sf"/>
</dbReference>
<evidence type="ECO:0000256" key="3">
    <source>
        <dbReference type="ARBA" id="ARBA00023125"/>
    </source>
</evidence>
<keyword evidence="2" id="KW-0805">Transcription regulation</keyword>
<dbReference type="SUPFAM" id="SSF54171">
    <property type="entry name" value="DNA-binding domain"/>
    <property type="match status" value="1"/>
</dbReference>
<dbReference type="PANTHER" id="PTHR31190">
    <property type="entry name" value="DNA-BINDING DOMAIN"/>
    <property type="match status" value="1"/>
</dbReference>
<dbReference type="AlphaFoldDB" id="A0ABC9BSX7"/>
<dbReference type="Pfam" id="PF00847">
    <property type="entry name" value="AP2"/>
    <property type="match status" value="1"/>
</dbReference>
<evidence type="ECO:0000256" key="1">
    <source>
        <dbReference type="ARBA" id="ARBA00004123"/>
    </source>
</evidence>
<dbReference type="InterPro" id="IPR001471">
    <property type="entry name" value="AP2/ERF_dom"/>
</dbReference>
<keyword evidence="4" id="KW-0804">Transcription</keyword>
<evidence type="ECO:0000313" key="9">
    <source>
        <dbReference type="Proteomes" id="UP001497457"/>
    </source>
</evidence>
<reference evidence="9" key="1">
    <citation type="submission" date="2024-06" db="EMBL/GenBank/DDBJ databases">
        <authorList>
            <person name="Ryan C."/>
        </authorList>
    </citation>
    <scope>NUCLEOTIDE SEQUENCE [LARGE SCALE GENOMIC DNA]</scope>
</reference>
<keyword evidence="9" id="KW-1185">Reference proteome</keyword>
<organism evidence="8 9">
    <name type="scientific">Urochloa decumbens</name>
    <dbReference type="NCBI Taxonomy" id="240449"/>
    <lineage>
        <taxon>Eukaryota</taxon>
        <taxon>Viridiplantae</taxon>
        <taxon>Streptophyta</taxon>
        <taxon>Embryophyta</taxon>
        <taxon>Tracheophyta</taxon>
        <taxon>Spermatophyta</taxon>
        <taxon>Magnoliopsida</taxon>
        <taxon>Liliopsida</taxon>
        <taxon>Poales</taxon>
        <taxon>Poaceae</taxon>
        <taxon>PACMAD clade</taxon>
        <taxon>Panicoideae</taxon>
        <taxon>Panicodae</taxon>
        <taxon>Paniceae</taxon>
        <taxon>Melinidinae</taxon>
        <taxon>Urochloa</taxon>
    </lineage>
</organism>
<dbReference type="Proteomes" id="UP001497457">
    <property type="component" value="Chromosome 27b"/>
</dbReference>
<gene>
    <name evidence="8" type="ORF">URODEC1_LOCUS67200</name>
</gene>
<keyword evidence="3" id="KW-0238">DNA-binding</keyword>
<dbReference type="FunFam" id="3.30.730.10:FF:000001">
    <property type="entry name" value="Ethylene-responsive transcription factor 2"/>
    <property type="match status" value="1"/>
</dbReference>
<evidence type="ECO:0000259" key="7">
    <source>
        <dbReference type="PROSITE" id="PS51032"/>
    </source>
</evidence>
<comment type="subcellular location">
    <subcellularLocation>
        <location evidence="1">Nucleus</location>
    </subcellularLocation>
</comment>
<evidence type="ECO:0000256" key="6">
    <source>
        <dbReference type="SAM" id="MobiDB-lite"/>
    </source>
</evidence>
<reference evidence="8 9" key="2">
    <citation type="submission" date="2024-10" db="EMBL/GenBank/DDBJ databases">
        <authorList>
            <person name="Ryan C."/>
        </authorList>
    </citation>
    <scope>NUCLEOTIDE SEQUENCE [LARGE SCALE GENOMIC DNA]</scope>
</reference>
<protein>
    <recommendedName>
        <fullName evidence="7">AP2/ERF domain-containing protein</fullName>
    </recommendedName>
</protein>
<dbReference type="CDD" id="cd00018">
    <property type="entry name" value="AP2"/>
    <property type="match status" value="1"/>
</dbReference>
<evidence type="ECO:0000256" key="4">
    <source>
        <dbReference type="ARBA" id="ARBA00023163"/>
    </source>
</evidence>
<dbReference type="PRINTS" id="PR00367">
    <property type="entry name" value="ETHRSPELEMNT"/>
</dbReference>
<dbReference type="GO" id="GO:0005634">
    <property type="term" value="C:nucleus"/>
    <property type="evidence" value="ECO:0007669"/>
    <property type="project" value="UniProtKB-SubCell"/>
</dbReference>
<dbReference type="Gene3D" id="3.30.730.10">
    <property type="entry name" value="AP2/ERF domain"/>
    <property type="match status" value="1"/>
</dbReference>
<dbReference type="InterPro" id="IPR044808">
    <property type="entry name" value="ERF_plant"/>
</dbReference>
<dbReference type="EMBL" id="OZ075137">
    <property type="protein sequence ID" value="CAL5005013.1"/>
    <property type="molecule type" value="Genomic_DNA"/>
</dbReference>
<dbReference type="InterPro" id="IPR036955">
    <property type="entry name" value="AP2/ERF_dom_sf"/>
</dbReference>
<dbReference type="SMART" id="SM00380">
    <property type="entry name" value="AP2"/>
    <property type="match status" value="1"/>
</dbReference>
<evidence type="ECO:0000256" key="2">
    <source>
        <dbReference type="ARBA" id="ARBA00023015"/>
    </source>
</evidence>
<feature type="region of interest" description="Disordered" evidence="6">
    <location>
        <begin position="90"/>
        <end position="160"/>
    </location>
</feature>
<feature type="compositionally biased region" description="Low complexity" evidence="6">
    <location>
        <begin position="183"/>
        <end position="201"/>
    </location>
</feature>
<dbReference type="GO" id="GO:0003677">
    <property type="term" value="F:DNA binding"/>
    <property type="evidence" value="ECO:0007669"/>
    <property type="project" value="UniProtKB-KW"/>
</dbReference>
<feature type="compositionally biased region" description="Low complexity" evidence="6">
    <location>
        <begin position="115"/>
        <end position="157"/>
    </location>
</feature>
<sequence length="211" mass="22328">MVHQSSVPPSTSPAPPATSEQLPLARRPRYRGVRQRPWGKWAAEIRDPVKAARVWLGTFDTAEDAARAYDDAALRFKGAKAKLNFPPVAASRWPPPQHASAAPLGHHHHHHHDAAAAQLQLLHHRQQPAAVAASASTSSTPSPRLGTTARPAAGAARGQEEFPDLSQYAHILQSGDLDLLAVAGGLTPGQSSPSTTAASSSAPPPRREQPS</sequence>
<evidence type="ECO:0000256" key="5">
    <source>
        <dbReference type="ARBA" id="ARBA00023242"/>
    </source>
</evidence>